<dbReference type="AlphaFoldDB" id="A0ABD1YKC5"/>
<feature type="domain" description="DDE Tnp4" evidence="3">
    <location>
        <begin position="45"/>
        <end position="105"/>
    </location>
</feature>
<dbReference type="Pfam" id="PF13359">
    <property type="entry name" value="DDE_Tnp_4"/>
    <property type="match status" value="1"/>
</dbReference>
<dbReference type="EMBL" id="JBHFFA010000004">
    <property type="protein sequence ID" value="KAL2630054.1"/>
    <property type="molecule type" value="Genomic_DNA"/>
</dbReference>
<gene>
    <name evidence="4" type="ORF">R1flu_014740</name>
</gene>
<keyword evidence="2" id="KW-0479">Metal-binding</keyword>
<evidence type="ECO:0000313" key="4">
    <source>
        <dbReference type="EMBL" id="KAL2630054.1"/>
    </source>
</evidence>
<organism evidence="4 5">
    <name type="scientific">Riccia fluitans</name>
    <dbReference type="NCBI Taxonomy" id="41844"/>
    <lineage>
        <taxon>Eukaryota</taxon>
        <taxon>Viridiplantae</taxon>
        <taxon>Streptophyta</taxon>
        <taxon>Embryophyta</taxon>
        <taxon>Marchantiophyta</taxon>
        <taxon>Marchantiopsida</taxon>
        <taxon>Marchantiidae</taxon>
        <taxon>Marchantiales</taxon>
        <taxon>Ricciaceae</taxon>
        <taxon>Riccia</taxon>
    </lineage>
</organism>
<evidence type="ECO:0000313" key="5">
    <source>
        <dbReference type="Proteomes" id="UP001605036"/>
    </source>
</evidence>
<dbReference type="InterPro" id="IPR027806">
    <property type="entry name" value="HARBI1_dom"/>
</dbReference>
<proteinExistence type="predicted"/>
<sequence length="159" mass="18259">MERRNEDWFNRFYLNFPTFNPNSMMGTPLPDSSDSEVEMSQVNASQPANLNELEALFNVHHVRGRLYIEQAFGHLKNKFKIIKHGINSSVTWAAKIAYACCVLNNVLVKYRIEMWQENVVPAYDHIGATAVRNSQDRAFMVVEGDEKYNASDLGKENNK</sequence>
<keyword evidence="5" id="KW-1185">Reference proteome</keyword>
<comment type="caution">
    <text evidence="4">The sequence shown here is derived from an EMBL/GenBank/DDBJ whole genome shotgun (WGS) entry which is preliminary data.</text>
</comment>
<comment type="cofactor">
    <cofactor evidence="1">
        <name>a divalent metal cation</name>
        <dbReference type="ChEBI" id="CHEBI:60240"/>
    </cofactor>
</comment>
<evidence type="ECO:0000256" key="1">
    <source>
        <dbReference type="ARBA" id="ARBA00001968"/>
    </source>
</evidence>
<reference evidence="4 5" key="1">
    <citation type="submission" date="2024-09" db="EMBL/GenBank/DDBJ databases">
        <title>Chromosome-scale assembly of Riccia fluitans.</title>
        <authorList>
            <person name="Paukszto L."/>
            <person name="Sawicki J."/>
            <person name="Karawczyk K."/>
            <person name="Piernik-Szablinska J."/>
            <person name="Szczecinska M."/>
            <person name="Mazdziarz M."/>
        </authorList>
    </citation>
    <scope>NUCLEOTIDE SEQUENCE [LARGE SCALE GENOMIC DNA]</scope>
    <source>
        <strain evidence="4">Rf_01</strain>
        <tissue evidence="4">Aerial parts of the thallus</tissue>
    </source>
</reference>
<accession>A0ABD1YKC5</accession>
<evidence type="ECO:0000256" key="2">
    <source>
        <dbReference type="ARBA" id="ARBA00022723"/>
    </source>
</evidence>
<name>A0ABD1YKC5_9MARC</name>
<dbReference type="GO" id="GO:0046872">
    <property type="term" value="F:metal ion binding"/>
    <property type="evidence" value="ECO:0007669"/>
    <property type="project" value="UniProtKB-KW"/>
</dbReference>
<evidence type="ECO:0000259" key="3">
    <source>
        <dbReference type="Pfam" id="PF13359"/>
    </source>
</evidence>
<protein>
    <recommendedName>
        <fullName evidence="3">DDE Tnp4 domain-containing protein</fullName>
    </recommendedName>
</protein>
<dbReference type="Proteomes" id="UP001605036">
    <property type="component" value="Unassembled WGS sequence"/>
</dbReference>